<dbReference type="EMBL" id="CP012029">
    <property type="protein sequence ID" value="ALO27052.1"/>
    <property type="molecule type" value="Genomic_DNA"/>
</dbReference>
<protein>
    <submittedName>
        <fullName evidence="1">Uncharacterized protein</fullName>
    </submittedName>
</protein>
<dbReference type="PATRIC" id="fig|280505.15.peg.2767"/>
<name>A0A0S2ITR2_LEPBO</name>
<dbReference type="AlphaFoldDB" id="A0A0S2ITR2"/>
<accession>A0A0S2ITR2</accession>
<gene>
    <name evidence="1" type="ORF">LBBP_02836</name>
</gene>
<evidence type="ECO:0000313" key="1">
    <source>
        <dbReference type="EMBL" id="ALO27052.1"/>
    </source>
</evidence>
<reference evidence="1 2" key="1">
    <citation type="journal article" date="2015" name="PLoS Negl. Trop. Dis.">
        <title>Distribution of Plasmids in Distinct Leptospira Pathogenic Species.</title>
        <authorList>
            <person name="Wang Y."/>
            <person name="Zhuang X."/>
            <person name="Zhong Y."/>
            <person name="Zhang C."/>
            <person name="Zhang Y."/>
            <person name="Zeng L."/>
            <person name="Zhu Y."/>
            <person name="He P."/>
            <person name="Dong K."/>
            <person name="Pal U."/>
            <person name="Guo X."/>
            <person name="Qin J."/>
        </authorList>
    </citation>
    <scope>NUCLEOTIDE SEQUENCE [LARGE SCALE GENOMIC DNA]</scope>
    <source>
        <strain evidence="1 2">56604</strain>
    </source>
</reference>
<dbReference type="Proteomes" id="UP000058857">
    <property type="component" value="Chromosome 1"/>
</dbReference>
<organism evidence="1">
    <name type="scientific">Leptospira borgpetersenii serovar Ballum</name>
    <dbReference type="NCBI Taxonomy" id="280505"/>
    <lineage>
        <taxon>Bacteria</taxon>
        <taxon>Pseudomonadati</taxon>
        <taxon>Spirochaetota</taxon>
        <taxon>Spirochaetia</taxon>
        <taxon>Leptospirales</taxon>
        <taxon>Leptospiraceae</taxon>
        <taxon>Leptospira</taxon>
    </lineage>
</organism>
<proteinExistence type="predicted"/>
<sequence>MVIYGFSNGFYRWNTLVRVPTSEVWGQVLNIFYLAISKNITTKGKIPRF</sequence>
<evidence type="ECO:0000313" key="2">
    <source>
        <dbReference type="Proteomes" id="UP000058857"/>
    </source>
</evidence>